<keyword evidence="5" id="KW-0812">Transmembrane</keyword>
<dbReference type="InterPro" id="IPR004089">
    <property type="entry name" value="MCPsignal_dom"/>
</dbReference>
<dbReference type="PANTHER" id="PTHR43531:SF11">
    <property type="entry name" value="METHYL-ACCEPTING CHEMOTAXIS PROTEIN 3"/>
    <property type="match status" value="1"/>
</dbReference>
<evidence type="ECO:0000256" key="2">
    <source>
        <dbReference type="ARBA" id="ARBA00029447"/>
    </source>
</evidence>
<feature type="transmembrane region" description="Helical" evidence="5">
    <location>
        <begin position="186"/>
        <end position="212"/>
    </location>
</feature>
<gene>
    <name evidence="9" type="ORF">QO010_004265</name>
</gene>
<dbReference type="Pfam" id="PF00015">
    <property type="entry name" value="MCPsignal"/>
    <property type="match status" value="1"/>
</dbReference>
<evidence type="ECO:0000259" key="6">
    <source>
        <dbReference type="PROSITE" id="PS50111"/>
    </source>
</evidence>
<dbReference type="SMART" id="SM00304">
    <property type="entry name" value="HAMP"/>
    <property type="match status" value="2"/>
</dbReference>
<feature type="domain" description="HAMP" evidence="8">
    <location>
        <begin position="300"/>
        <end position="346"/>
    </location>
</feature>
<dbReference type="EMBL" id="JAUSVS010000011">
    <property type="protein sequence ID" value="MDQ0466472.1"/>
    <property type="molecule type" value="Genomic_DNA"/>
</dbReference>
<dbReference type="InterPro" id="IPR007891">
    <property type="entry name" value="CHASE3"/>
</dbReference>
<feature type="transmembrane region" description="Helical" evidence="5">
    <location>
        <begin position="12"/>
        <end position="32"/>
    </location>
</feature>
<dbReference type="InterPro" id="IPR000727">
    <property type="entry name" value="T_SNARE_dom"/>
</dbReference>
<sequence length="629" mass="66472">MTLDRLRISHKIAVCFAVLCAFVIGVAALVMIQERVSKDALARDDRDETIVQTVADAKFRLARQENSLRGFLLSGDAYYTGRLRNTHAVKFAKDAADLRKLTADQPGYAQAIDKVEAAYAAWRAQAAEESIRLAQDPASHGQAVAMVGHDALADDLMGSVEDALDQVDARAKADRAAHRQETDAKVALLTTVVLASVVCAAGLAMLLGWLLTRGIATPLRLMTSAMARLAEGDLETAVAGGGRRDEIGAMARAVQVFKDNALALGQANRDRIRHEAETAEERQRHDAARKATAEEQQFVVTAVAGGLASLAAGDLTCRLTQPFPGEYRKLQDDFNAAMGQLQEAMTVIVGNARGMMAGSGEISRAADDFSRRVEQQAATLEETAAALDEITSTVRRTADGASRARSAVATTRGDAETSGRVVSDAVTAMSEIEQSSQQISQIIGVIDEIAFQTNLLALNAGVEAARAGEAGRGFAVVASEVRALAQRSADAAKQIKGLISTSSRQVSAGVSVVGETGESLRRIVSQVTGISDLVVEMAAAIEEQSTALAEVNSAVNQMDQTTQQNAAMVEESTAASHGLAQEADQLARLVSRFRIGDAPAAATPEPVRTPPAPRRAASGGRAAADWQEF</sequence>
<dbReference type="PROSITE" id="PS50111">
    <property type="entry name" value="CHEMOTAXIS_TRANSDUC_2"/>
    <property type="match status" value="1"/>
</dbReference>
<dbReference type="PRINTS" id="PR00260">
    <property type="entry name" value="CHEMTRNSDUCR"/>
</dbReference>
<dbReference type="RefSeq" id="WP_307352570.1">
    <property type="nucleotide sequence ID" value="NZ_JAUSVS010000011.1"/>
</dbReference>
<comment type="similarity">
    <text evidence="2">Belongs to the methyl-accepting chemotaxis (MCP) protein family.</text>
</comment>
<protein>
    <submittedName>
        <fullName evidence="9">Methyl-accepting chemotaxis protein</fullName>
    </submittedName>
</protein>
<comment type="caution">
    <text evidence="9">The sequence shown here is derived from an EMBL/GenBank/DDBJ whole genome shotgun (WGS) entry which is preliminary data.</text>
</comment>
<dbReference type="Pfam" id="PF00672">
    <property type="entry name" value="HAMP"/>
    <property type="match status" value="1"/>
</dbReference>
<proteinExistence type="inferred from homology"/>
<dbReference type="CDD" id="cd11386">
    <property type="entry name" value="MCP_signal"/>
    <property type="match status" value="1"/>
</dbReference>
<dbReference type="InterPro" id="IPR051310">
    <property type="entry name" value="MCP_chemotaxis"/>
</dbReference>
<keyword evidence="1" id="KW-0145">Chemotaxis</keyword>
<dbReference type="SMART" id="SM00283">
    <property type="entry name" value="MA"/>
    <property type="match status" value="1"/>
</dbReference>
<feature type="domain" description="T-SNARE coiled-coil homology" evidence="7">
    <location>
        <begin position="510"/>
        <end position="572"/>
    </location>
</feature>
<keyword evidence="5" id="KW-0472">Membrane</keyword>
<keyword evidence="5" id="KW-1133">Transmembrane helix</keyword>
<evidence type="ECO:0000259" key="7">
    <source>
        <dbReference type="PROSITE" id="PS50192"/>
    </source>
</evidence>
<dbReference type="PROSITE" id="PS50885">
    <property type="entry name" value="HAMP"/>
    <property type="match status" value="2"/>
</dbReference>
<organism evidence="9 10">
    <name type="scientific">Caulobacter ginsengisoli</name>
    <dbReference type="NCBI Taxonomy" id="400775"/>
    <lineage>
        <taxon>Bacteria</taxon>
        <taxon>Pseudomonadati</taxon>
        <taxon>Pseudomonadota</taxon>
        <taxon>Alphaproteobacteria</taxon>
        <taxon>Caulobacterales</taxon>
        <taxon>Caulobacteraceae</taxon>
        <taxon>Caulobacter</taxon>
    </lineage>
</organism>
<evidence type="ECO:0000256" key="1">
    <source>
        <dbReference type="ARBA" id="ARBA00022500"/>
    </source>
</evidence>
<feature type="domain" description="Methyl-accepting transducer" evidence="6">
    <location>
        <begin position="351"/>
        <end position="580"/>
    </location>
</feature>
<dbReference type="Proteomes" id="UP001228905">
    <property type="component" value="Unassembled WGS sequence"/>
</dbReference>
<dbReference type="PANTHER" id="PTHR43531">
    <property type="entry name" value="PROTEIN ICFG"/>
    <property type="match status" value="1"/>
</dbReference>
<dbReference type="Gene3D" id="1.10.287.950">
    <property type="entry name" value="Methyl-accepting chemotaxis protein"/>
    <property type="match status" value="1"/>
</dbReference>
<keyword evidence="10" id="KW-1185">Reference proteome</keyword>
<evidence type="ECO:0000259" key="8">
    <source>
        <dbReference type="PROSITE" id="PS50885"/>
    </source>
</evidence>
<reference evidence="9 10" key="1">
    <citation type="submission" date="2023-07" db="EMBL/GenBank/DDBJ databases">
        <title>Genomic Encyclopedia of Type Strains, Phase IV (KMG-IV): sequencing the most valuable type-strain genomes for metagenomic binning, comparative biology and taxonomic classification.</title>
        <authorList>
            <person name="Goeker M."/>
        </authorList>
    </citation>
    <scope>NUCLEOTIDE SEQUENCE [LARGE SCALE GENOMIC DNA]</scope>
    <source>
        <strain evidence="9 10">DSM 18695</strain>
    </source>
</reference>
<accession>A0ABU0IZS9</accession>
<keyword evidence="3" id="KW-0807">Transducer</keyword>
<evidence type="ECO:0000313" key="10">
    <source>
        <dbReference type="Proteomes" id="UP001228905"/>
    </source>
</evidence>
<evidence type="ECO:0000256" key="3">
    <source>
        <dbReference type="PROSITE-ProRule" id="PRU00284"/>
    </source>
</evidence>
<name>A0ABU0IZS9_9CAUL</name>
<feature type="compositionally biased region" description="Low complexity" evidence="4">
    <location>
        <begin position="614"/>
        <end position="629"/>
    </location>
</feature>
<dbReference type="Pfam" id="PF05227">
    <property type="entry name" value="CHASE3"/>
    <property type="match status" value="1"/>
</dbReference>
<dbReference type="SUPFAM" id="SSF158472">
    <property type="entry name" value="HAMP domain-like"/>
    <property type="match status" value="1"/>
</dbReference>
<dbReference type="Gene3D" id="6.10.340.10">
    <property type="match status" value="1"/>
</dbReference>
<evidence type="ECO:0000256" key="4">
    <source>
        <dbReference type="SAM" id="MobiDB-lite"/>
    </source>
</evidence>
<dbReference type="InterPro" id="IPR004090">
    <property type="entry name" value="Chemotax_Me-accpt_rcpt"/>
</dbReference>
<dbReference type="CDD" id="cd06225">
    <property type="entry name" value="HAMP"/>
    <property type="match status" value="1"/>
</dbReference>
<feature type="region of interest" description="Disordered" evidence="4">
    <location>
        <begin position="597"/>
        <end position="629"/>
    </location>
</feature>
<dbReference type="InterPro" id="IPR003660">
    <property type="entry name" value="HAMP_dom"/>
</dbReference>
<evidence type="ECO:0000256" key="5">
    <source>
        <dbReference type="SAM" id="Phobius"/>
    </source>
</evidence>
<evidence type="ECO:0000313" key="9">
    <source>
        <dbReference type="EMBL" id="MDQ0466472.1"/>
    </source>
</evidence>
<dbReference type="SUPFAM" id="SSF58104">
    <property type="entry name" value="Methyl-accepting chemotaxis protein (MCP) signaling domain"/>
    <property type="match status" value="1"/>
</dbReference>
<feature type="domain" description="HAMP" evidence="8">
    <location>
        <begin position="213"/>
        <end position="266"/>
    </location>
</feature>
<dbReference type="PROSITE" id="PS50192">
    <property type="entry name" value="T_SNARE"/>
    <property type="match status" value="1"/>
</dbReference>